<keyword evidence="2" id="KW-1185">Reference proteome</keyword>
<dbReference type="AlphaFoldDB" id="A0A2G5DJE3"/>
<reference evidence="1 2" key="1">
    <citation type="submission" date="2017-09" db="EMBL/GenBank/DDBJ databases">
        <title>WGS assembly of Aquilegia coerulea Goldsmith.</title>
        <authorList>
            <person name="Hodges S."/>
            <person name="Kramer E."/>
            <person name="Nordborg M."/>
            <person name="Tomkins J."/>
            <person name="Borevitz J."/>
            <person name="Derieg N."/>
            <person name="Yan J."/>
            <person name="Mihaltcheva S."/>
            <person name="Hayes R.D."/>
            <person name="Rokhsar D."/>
        </authorList>
    </citation>
    <scope>NUCLEOTIDE SEQUENCE [LARGE SCALE GENOMIC DNA]</scope>
    <source>
        <strain evidence="2">cv. Goldsmith</strain>
    </source>
</reference>
<dbReference type="Proteomes" id="UP000230069">
    <property type="component" value="Unassembled WGS sequence"/>
</dbReference>
<organism evidence="1 2">
    <name type="scientific">Aquilegia coerulea</name>
    <name type="common">Rocky mountain columbine</name>
    <dbReference type="NCBI Taxonomy" id="218851"/>
    <lineage>
        <taxon>Eukaryota</taxon>
        <taxon>Viridiplantae</taxon>
        <taxon>Streptophyta</taxon>
        <taxon>Embryophyta</taxon>
        <taxon>Tracheophyta</taxon>
        <taxon>Spermatophyta</taxon>
        <taxon>Magnoliopsida</taxon>
        <taxon>Ranunculales</taxon>
        <taxon>Ranunculaceae</taxon>
        <taxon>Thalictroideae</taxon>
        <taxon>Aquilegia</taxon>
    </lineage>
</organism>
<dbReference type="EMBL" id="KZ305035">
    <property type="protein sequence ID" value="PIA43648.1"/>
    <property type="molecule type" value="Genomic_DNA"/>
</dbReference>
<gene>
    <name evidence="1" type="ORF">AQUCO_01800007v1</name>
</gene>
<evidence type="ECO:0000313" key="1">
    <source>
        <dbReference type="EMBL" id="PIA43648.1"/>
    </source>
</evidence>
<evidence type="ECO:0000313" key="2">
    <source>
        <dbReference type="Proteomes" id="UP000230069"/>
    </source>
</evidence>
<accession>A0A2G5DJE3</accession>
<dbReference type="InParanoid" id="A0A2G5DJE3"/>
<sequence length="66" mass="7341">MISNCPCFFHFKINSTNEYSTCQHTRSISSVGCKASGIAHTATYHILVGEDIKLKYVSFTRARGVL</sequence>
<proteinExistence type="predicted"/>
<protein>
    <submittedName>
        <fullName evidence="1">Uncharacterized protein</fullName>
    </submittedName>
</protein>
<name>A0A2G5DJE3_AQUCA</name>